<sequence>MTAPDEVGTLCRMPSTLPRLDPDRSRRRLQLLAEIAGAKRVRERERPRRARYRRLQELIAARRRLAG</sequence>
<evidence type="ECO:0000313" key="3">
    <source>
        <dbReference type="Proteomes" id="UP001589894"/>
    </source>
</evidence>
<comment type="caution">
    <text evidence="2">The sequence shown here is derived from an EMBL/GenBank/DDBJ whole genome shotgun (WGS) entry which is preliminary data.</text>
</comment>
<dbReference type="RefSeq" id="WP_377343635.1">
    <property type="nucleotide sequence ID" value="NZ_JBHLUE010000032.1"/>
</dbReference>
<accession>A0ABV6P589</accession>
<evidence type="ECO:0000313" key="2">
    <source>
        <dbReference type="EMBL" id="MFC0568184.1"/>
    </source>
</evidence>
<dbReference type="EMBL" id="JBHLUE010000032">
    <property type="protein sequence ID" value="MFC0568184.1"/>
    <property type="molecule type" value="Genomic_DNA"/>
</dbReference>
<gene>
    <name evidence="2" type="ORF">ACFFHU_29090</name>
</gene>
<name>A0ABV6P589_9ACTN</name>
<proteinExistence type="predicted"/>
<organism evidence="2 3">
    <name type="scientific">Plantactinospora siamensis</name>
    <dbReference type="NCBI Taxonomy" id="555372"/>
    <lineage>
        <taxon>Bacteria</taxon>
        <taxon>Bacillati</taxon>
        <taxon>Actinomycetota</taxon>
        <taxon>Actinomycetes</taxon>
        <taxon>Micromonosporales</taxon>
        <taxon>Micromonosporaceae</taxon>
        <taxon>Plantactinospora</taxon>
    </lineage>
</organism>
<protein>
    <submittedName>
        <fullName evidence="2">Uncharacterized protein</fullName>
    </submittedName>
</protein>
<keyword evidence="3" id="KW-1185">Reference proteome</keyword>
<evidence type="ECO:0000256" key="1">
    <source>
        <dbReference type="SAM" id="MobiDB-lite"/>
    </source>
</evidence>
<reference evidence="2 3" key="1">
    <citation type="submission" date="2024-09" db="EMBL/GenBank/DDBJ databases">
        <authorList>
            <person name="Sun Q."/>
            <person name="Mori K."/>
        </authorList>
    </citation>
    <scope>NUCLEOTIDE SEQUENCE [LARGE SCALE GENOMIC DNA]</scope>
    <source>
        <strain evidence="2 3">TBRC 2205</strain>
    </source>
</reference>
<feature type="region of interest" description="Disordered" evidence="1">
    <location>
        <begin position="1"/>
        <end position="22"/>
    </location>
</feature>
<dbReference type="Proteomes" id="UP001589894">
    <property type="component" value="Unassembled WGS sequence"/>
</dbReference>